<feature type="domain" description="SGNH hydrolase-type esterase" evidence="1">
    <location>
        <begin position="11"/>
        <end position="212"/>
    </location>
</feature>
<organism evidence="2 3">
    <name type="scientific">Gymnopus androsaceus JB14</name>
    <dbReference type="NCBI Taxonomy" id="1447944"/>
    <lineage>
        <taxon>Eukaryota</taxon>
        <taxon>Fungi</taxon>
        <taxon>Dikarya</taxon>
        <taxon>Basidiomycota</taxon>
        <taxon>Agaricomycotina</taxon>
        <taxon>Agaricomycetes</taxon>
        <taxon>Agaricomycetidae</taxon>
        <taxon>Agaricales</taxon>
        <taxon>Marasmiineae</taxon>
        <taxon>Omphalotaceae</taxon>
        <taxon>Gymnopus</taxon>
    </lineage>
</organism>
<dbReference type="EMBL" id="ML769453">
    <property type="protein sequence ID" value="KAE9400779.1"/>
    <property type="molecule type" value="Genomic_DNA"/>
</dbReference>
<evidence type="ECO:0000313" key="2">
    <source>
        <dbReference type="EMBL" id="KAE9400779.1"/>
    </source>
</evidence>
<dbReference type="OrthoDB" id="671439at2759"/>
<keyword evidence="3" id="KW-1185">Reference proteome</keyword>
<dbReference type="GO" id="GO:0016298">
    <property type="term" value="F:lipase activity"/>
    <property type="evidence" value="ECO:0007669"/>
    <property type="project" value="InterPro"/>
</dbReference>
<dbReference type="PANTHER" id="PTHR14209">
    <property type="entry name" value="ISOAMYL ACETATE-HYDROLYZING ESTERASE 1"/>
    <property type="match status" value="1"/>
</dbReference>
<protein>
    <submittedName>
        <fullName evidence="2">SGNH hydrolase</fullName>
    </submittedName>
</protein>
<dbReference type="Proteomes" id="UP000799118">
    <property type="component" value="Unassembled WGS sequence"/>
</dbReference>
<dbReference type="InterPro" id="IPR013830">
    <property type="entry name" value="SGNH_hydro"/>
</dbReference>
<reference evidence="2" key="1">
    <citation type="journal article" date="2019" name="Environ. Microbiol.">
        <title>Fungal ecological strategies reflected in gene transcription - a case study of two litter decomposers.</title>
        <authorList>
            <person name="Barbi F."/>
            <person name="Kohler A."/>
            <person name="Barry K."/>
            <person name="Baskaran P."/>
            <person name="Daum C."/>
            <person name="Fauchery L."/>
            <person name="Ihrmark K."/>
            <person name="Kuo A."/>
            <person name="LaButti K."/>
            <person name="Lipzen A."/>
            <person name="Morin E."/>
            <person name="Grigoriev I.V."/>
            <person name="Henrissat B."/>
            <person name="Lindahl B."/>
            <person name="Martin F."/>
        </authorList>
    </citation>
    <scope>NUCLEOTIDE SEQUENCE</scope>
    <source>
        <strain evidence="2">JB14</strain>
    </source>
</reference>
<evidence type="ECO:0000259" key="1">
    <source>
        <dbReference type="Pfam" id="PF13472"/>
    </source>
</evidence>
<proteinExistence type="predicted"/>
<dbReference type="InterPro" id="IPR008265">
    <property type="entry name" value="Lipase_GDSL_AS"/>
</dbReference>
<dbReference type="AlphaFoldDB" id="A0A6A4HQR5"/>
<gene>
    <name evidence="2" type="ORF">BT96DRAFT_956762</name>
</gene>
<dbReference type="GO" id="GO:0006629">
    <property type="term" value="P:lipid metabolic process"/>
    <property type="evidence" value="ECO:0007669"/>
    <property type="project" value="InterPro"/>
</dbReference>
<dbReference type="PROSITE" id="PS01098">
    <property type="entry name" value="LIPASE_GDSL_SER"/>
    <property type="match status" value="1"/>
</dbReference>
<keyword evidence="2" id="KW-0378">Hydrolase</keyword>
<accession>A0A6A4HQR5</accession>
<evidence type="ECO:0000313" key="3">
    <source>
        <dbReference type="Proteomes" id="UP000799118"/>
    </source>
</evidence>
<name>A0A6A4HQR5_9AGAR</name>
<dbReference type="CDD" id="cd01838">
    <property type="entry name" value="Isoamyl_acetate_hydrolase_like"/>
    <property type="match status" value="1"/>
</dbReference>
<dbReference type="InterPro" id="IPR036514">
    <property type="entry name" value="SGNH_hydro_sf"/>
</dbReference>
<dbReference type="Pfam" id="PF13472">
    <property type="entry name" value="Lipase_GDSL_2"/>
    <property type="match status" value="1"/>
</dbReference>
<sequence>MSANVQNSIMLFGDSITQGGWETEMNGFGAKLSHVYARKMDVINRGYSGYNTEWSIPVFEQCFATREQQKYLPTVRLLVIWFGANDSCLVQSPQHVPLPKFASNLKHLVNMVQLPKSEYYSPDTRIILVTPPPVNTYERRANLEARVPPILLDRDFEITRLYAETVKDIAREEEVGIVDIWTKLWDAVGHNEQALSKFSDDGLHLNGAGYQLMYESLLETIDHKFPELHPDRLQMVFPGWASVDRDNVAASVVKRSAEGEK</sequence>
<dbReference type="SUPFAM" id="SSF52266">
    <property type="entry name" value="SGNH hydrolase"/>
    <property type="match status" value="1"/>
</dbReference>
<dbReference type="Gene3D" id="3.40.50.1110">
    <property type="entry name" value="SGNH hydrolase"/>
    <property type="match status" value="1"/>
</dbReference>
<dbReference type="InterPro" id="IPR045136">
    <property type="entry name" value="Iah1-like"/>
</dbReference>
<dbReference type="PANTHER" id="PTHR14209:SF19">
    <property type="entry name" value="ISOAMYL ACETATE-HYDROLYZING ESTERASE 1 HOMOLOG"/>
    <property type="match status" value="1"/>
</dbReference>